<dbReference type="CDD" id="cd00082">
    <property type="entry name" value="HisKA"/>
    <property type="match status" value="1"/>
</dbReference>
<feature type="domain" description="PAC" evidence="7">
    <location>
        <begin position="457"/>
        <end position="513"/>
    </location>
</feature>
<gene>
    <name evidence="8" type="ORF">GV828_02750</name>
</gene>
<comment type="catalytic activity">
    <reaction evidence="1">
        <text>ATP + protein L-histidine = ADP + protein N-phospho-L-histidine.</text>
        <dbReference type="EC" id="2.7.13.3"/>
    </reaction>
</comment>
<dbReference type="SMART" id="SM00388">
    <property type="entry name" value="HisKA"/>
    <property type="match status" value="1"/>
</dbReference>
<keyword evidence="4" id="KW-0808">Transferase</keyword>
<dbReference type="PROSITE" id="PS50113">
    <property type="entry name" value="PAC"/>
    <property type="match status" value="1"/>
</dbReference>
<evidence type="ECO:0000256" key="2">
    <source>
        <dbReference type="ARBA" id="ARBA00012438"/>
    </source>
</evidence>
<dbReference type="InterPro" id="IPR052162">
    <property type="entry name" value="Sensor_kinase/Photoreceptor"/>
</dbReference>
<evidence type="ECO:0000313" key="8">
    <source>
        <dbReference type="EMBL" id="NBL64115.1"/>
    </source>
</evidence>
<dbReference type="SUPFAM" id="SSF55785">
    <property type="entry name" value="PYP-like sensor domain (PAS domain)"/>
    <property type="match status" value="4"/>
</dbReference>
<dbReference type="InterPro" id="IPR013655">
    <property type="entry name" value="PAS_fold_3"/>
</dbReference>
<dbReference type="NCBIfam" id="TIGR00229">
    <property type="entry name" value="sensory_box"/>
    <property type="match status" value="2"/>
</dbReference>
<protein>
    <recommendedName>
        <fullName evidence="2">histidine kinase</fullName>
        <ecNumber evidence="2">2.7.13.3</ecNumber>
    </recommendedName>
</protein>
<evidence type="ECO:0000256" key="4">
    <source>
        <dbReference type="ARBA" id="ARBA00022679"/>
    </source>
</evidence>
<dbReference type="InterPro" id="IPR003594">
    <property type="entry name" value="HATPase_dom"/>
</dbReference>
<comment type="caution">
    <text evidence="8">The sequence shown here is derived from an EMBL/GenBank/DDBJ whole genome shotgun (WGS) entry which is preliminary data.</text>
</comment>
<dbReference type="Pfam" id="PF00512">
    <property type="entry name" value="HisKA"/>
    <property type="match status" value="1"/>
</dbReference>
<dbReference type="InterPro" id="IPR000700">
    <property type="entry name" value="PAS-assoc_C"/>
</dbReference>
<name>A0ABW9Z7N2_9FLAO</name>
<dbReference type="SUPFAM" id="SSF47384">
    <property type="entry name" value="Homodimeric domain of signal transducing histidine kinase"/>
    <property type="match status" value="1"/>
</dbReference>
<dbReference type="RefSeq" id="WP_166535933.1">
    <property type="nucleotide sequence ID" value="NZ_JAABLM010000002.1"/>
</dbReference>
<evidence type="ECO:0000256" key="1">
    <source>
        <dbReference type="ARBA" id="ARBA00000085"/>
    </source>
</evidence>
<dbReference type="InterPro" id="IPR000014">
    <property type="entry name" value="PAS"/>
</dbReference>
<feature type="domain" description="Histidine kinase" evidence="6">
    <location>
        <begin position="803"/>
        <end position="1028"/>
    </location>
</feature>
<keyword evidence="5" id="KW-0418">Kinase</keyword>
<dbReference type="Pfam" id="PF08448">
    <property type="entry name" value="PAS_4"/>
    <property type="match status" value="2"/>
</dbReference>
<dbReference type="InterPro" id="IPR013656">
    <property type="entry name" value="PAS_4"/>
</dbReference>
<dbReference type="SMART" id="SM00387">
    <property type="entry name" value="HATPase_c"/>
    <property type="match status" value="1"/>
</dbReference>
<evidence type="ECO:0000256" key="5">
    <source>
        <dbReference type="ARBA" id="ARBA00022777"/>
    </source>
</evidence>
<accession>A0ABW9Z7N2</accession>
<dbReference type="InterPro" id="IPR005467">
    <property type="entry name" value="His_kinase_dom"/>
</dbReference>
<proteinExistence type="predicted"/>
<dbReference type="InterPro" id="IPR036890">
    <property type="entry name" value="HATPase_C_sf"/>
</dbReference>
<organism evidence="8 9">
    <name type="scientific">Flavobacterium ichthyis</name>
    <dbReference type="NCBI Taxonomy" id="2698827"/>
    <lineage>
        <taxon>Bacteria</taxon>
        <taxon>Pseudomonadati</taxon>
        <taxon>Bacteroidota</taxon>
        <taxon>Flavobacteriia</taxon>
        <taxon>Flavobacteriales</taxon>
        <taxon>Flavobacteriaceae</taxon>
        <taxon>Flavobacterium</taxon>
    </lineage>
</organism>
<dbReference type="PANTHER" id="PTHR43304">
    <property type="entry name" value="PHYTOCHROME-LIKE PROTEIN CPH1"/>
    <property type="match status" value="1"/>
</dbReference>
<dbReference type="Proteomes" id="UP000798602">
    <property type="component" value="Unassembled WGS sequence"/>
</dbReference>
<dbReference type="CDD" id="cd00130">
    <property type="entry name" value="PAS"/>
    <property type="match status" value="1"/>
</dbReference>
<dbReference type="Gene3D" id="3.30.565.10">
    <property type="entry name" value="Histidine kinase-like ATPase, C-terminal domain"/>
    <property type="match status" value="1"/>
</dbReference>
<dbReference type="Pfam" id="PF08447">
    <property type="entry name" value="PAS_3"/>
    <property type="match status" value="1"/>
</dbReference>
<reference evidence="9" key="1">
    <citation type="submission" date="2020-01" db="EMBL/GenBank/DDBJ databases">
        <title>Sphingomonas sp. strain CSW-10.</title>
        <authorList>
            <person name="Chen W.-M."/>
        </authorList>
    </citation>
    <scope>NUCLEOTIDE SEQUENCE [LARGE SCALE GENOMIC DNA]</scope>
    <source>
        <strain evidence="9">NST-5</strain>
    </source>
</reference>
<dbReference type="PANTHER" id="PTHR43304:SF1">
    <property type="entry name" value="PAC DOMAIN-CONTAINING PROTEIN"/>
    <property type="match status" value="1"/>
</dbReference>
<evidence type="ECO:0000313" key="9">
    <source>
        <dbReference type="Proteomes" id="UP000798602"/>
    </source>
</evidence>
<keyword evidence="3" id="KW-0597">Phosphoprotein</keyword>
<dbReference type="InterPro" id="IPR003661">
    <property type="entry name" value="HisK_dim/P_dom"/>
</dbReference>
<dbReference type="Pfam" id="PF02518">
    <property type="entry name" value="HATPase_c"/>
    <property type="match status" value="1"/>
</dbReference>
<evidence type="ECO:0000259" key="6">
    <source>
        <dbReference type="PROSITE" id="PS50109"/>
    </source>
</evidence>
<dbReference type="EMBL" id="JAABLM010000002">
    <property type="protein sequence ID" value="NBL64115.1"/>
    <property type="molecule type" value="Genomic_DNA"/>
</dbReference>
<dbReference type="InterPro" id="IPR004358">
    <property type="entry name" value="Sig_transdc_His_kin-like_C"/>
</dbReference>
<dbReference type="SMART" id="SM00091">
    <property type="entry name" value="PAS"/>
    <property type="match status" value="5"/>
</dbReference>
<sequence length="1028" mass="118111">MKQSQLSATTLFKFLPGIHVLISSKNPYKIETYTEEFKTNFRSRANFLGENVIDFFGENLGIEIIKHIKTCLDNNQKQIFHLPASEFSIDIFELTPIINVNGNTESILIRIIQNEKKIDEQSFQSSILERSHQFFSQSNIAMHIFLGPHLELFHANDKSFDLWGKDKSVIGMKLGDYLPELRDQGYLEILEEVFHTGIAYSVSESPVFLPKNGALRLAYVNFSAQPYYCDSLKKPSGVLVMAREITQEVEQRKSNKKLSENLELAIEIGQLGVFNTNLCKKITRFSNEIITWFELNQNEISLTDFYEFVHPEDRVKIIKLFSAVNHQEDEKYNIIFRFITRSKKIVPIKCMAQFHFENGIATHVSGVFQNVEKLLETETYSKERAHVLSQVLKNAPFPIGLYKGKDMRIEFVNDAIIHTWGKGTDLLGKKYAEILPELQDQNVYNQLNDVFESGKPFIAKNQFIKLAVNGQLKDFYFNYTFTPIYNLEGKIYGVMNTANDVTDLVIAKQKAEESENRYRLLIEESSVATALYIGQNHKIQYANDLMLKFWGKDQQIIGSSIREALPELKGQNFFEKFDRVFKTGEDYVGIGEEAWLEVNGVMTRGYYNFTYKALRNQANEIYGIHHIAIDSTQEKLNLEALHESEKNFRNMILQAPIAICILTGKDYRFEIINQKMEFLLGRTSDKLLNYPLFEAMPELANEGLQAILKKVFESGKSYISEEQNFHLPRPNGLQSLYVTYIYEPVLDQNNMVKSVMVVANDVTQQVLSRKKIEEIVQERTKELADANLSLKNSNAELAQFAYIASHDLQEPLRKITIFGNMLEENLGEISPKAKAYLEKITSSATRMTNLIKDVLGYSQLSHGKDIFKKADLNKILKEVINDYELIIEQKKVRISWNNLPVIKVIPLQISQLFSNLISNSIKYSRENVPPEIIIEVAQTTDLEYKSYHLLEKKAYFKFTFTDNGIGFKPEYSEKIFSIFQRLHGKGEFEGTGIGLAMCKKIVENHNGVIFAAPSQDFGASFIFFLPEK</sequence>
<dbReference type="Gene3D" id="3.30.450.20">
    <property type="entry name" value="PAS domain"/>
    <property type="match status" value="5"/>
</dbReference>
<evidence type="ECO:0000256" key="3">
    <source>
        <dbReference type="ARBA" id="ARBA00022553"/>
    </source>
</evidence>
<dbReference type="InterPro" id="IPR036097">
    <property type="entry name" value="HisK_dim/P_sf"/>
</dbReference>
<dbReference type="Gene3D" id="1.10.287.130">
    <property type="match status" value="1"/>
</dbReference>
<dbReference type="InterPro" id="IPR035965">
    <property type="entry name" value="PAS-like_dom_sf"/>
</dbReference>
<evidence type="ECO:0000259" key="7">
    <source>
        <dbReference type="PROSITE" id="PS50113"/>
    </source>
</evidence>
<dbReference type="PROSITE" id="PS50109">
    <property type="entry name" value="HIS_KIN"/>
    <property type="match status" value="1"/>
</dbReference>
<dbReference type="EC" id="2.7.13.3" evidence="2"/>
<keyword evidence="9" id="KW-1185">Reference proteome</keyword>
<dbReference type="SUPFAM" id="SSF55874">
    <property type="entry name" value="ATPase domain of HSP90 chaperone/DNA topoisomerase II/histidine kinase"/>
    <property type="match status" value="1"/>
</dbReference>
<dbReference type="PRINTS" id="PR00344">
    <property type="entry name" value="BCTRLSENSOR"/>
</dbReference>